<sequence>MWYGKGSRCWDSPVRLDTKNSAPCAKGDAPDGGQLVAAGHGRDPKTSEFMEVRRAGNDTTFSAPKSISIAYVAAVEGVKEAHDAAVLSVLDHMERHYCHYRHAKRTHPGGMVAATFDHAALRSIHLQLLSNIFLANAVKTPRELQNQRNRPAVRGPETARPSVAAGALT</sequence>
<gene>
    <name evidence="3" type="ORF">KP004_05585</name>
</gene>
<proteinExistence type="predicted"/>
<feature type="domain" description="TrwC relaxase" evidence="2">
    <location>
        <begin position="2"/>
        <end position="140"/>
    </location>
</feature>
<protein>
    <submittedName>
        <fullName evidence="3">Relaxase domain-containing protein</fullName>
    </submittedName>
</protein>
<organism evidence="3 4">
    <name type="scientific">Geomonas oryzisoli</name>
    <dbReference type="NCBI Taxonomy" id="2847992"/>
    <lineage>
        <taxon>Bacteria</taxon>
        <taxon>Pseudomonadati</taxon>
        <taxon>Thermodesulfobacteriota</taxon>
        <taxon>Desulfuromonadia</taxon>
        <taxon>Geobacterales</taxon>
        <taxon>Geobacteraceae</taxon>
        <taxon>Geomonas</taxon>
    </lineage>
</organism>
<evidence type="ECO:0000259" key="2">
    <source>
        <dbReference type="Pfam" id="PF08751"/>
    </source>
</evidence>
<feature type="region of interest" description="Disordered" evidence="1">
    <location>
        <begin position="143"/>
        <end position="169"/>
    </location>
</feature>
<name>A0ABX8JB51_9BACT</name>
<evidence type="ECO:0000256" key="1">
    <source>
        <dbReference type="SAM" id="MobiDB-lite"/>
    </source>
</evidence>
<evidence type="ECO:0000313" key="4">
    <source>
        <dbReference type="Proteomes" id="UP000683557"/>
    </source>
</evidence>
<dbReference type="InterPro" id="IPR014862">
    <property type="entry name" value="TrwC"/>
</dbReference>
<dbReference type="Proteomes" id="UP000683557">
    <property type="component" value="Chromosome"/>
</dbReference>
<dbReference type="Pfam" id="PF08751">
    <property type="entry name" value="TrwC"/>
    <property type="match status" value="1"/>
</dbReference>
<keyword evidence="4" id="KW-1185">Reference proteome</keyword>
<evidence type="ECO:0000313" key="3">
    <source>
        <dbReference type="EMBL" id="QWV95644.1"/>
    </source>
</evidence>
<accession>A0ABX8JB51</accession>
<dbReference type="EMBL" id="CP076723">
    <property type="protein sequence ID" value="QWV95644.1"/>
    <property type="molecule type" value="Genomic_DNA"/>
</dbReference>
<reference evidence="3 4" key="1">
    <citation type="submission" date="2021-06" db="EMBL/GenBank/DDBJ databases">
        <title>Gemonas diversity in paddy soil.</title>
        <authorList>
            <person name="Liu G."/>
        </authorList>
    </citation>
    <scope>NUCLEOTIDE SEQUENCE [LARGE SCALE GENOMIC DNA]</scope>
    <source>
        <strain evidence="3 4">RG10</strain>
    </source>
</reference>